<dbReference type="AlphaFoldDB" id="A0A8J9SY24"/>
<accession>A0A8J9SY24</accession>
<reference evidence="2" key="1">
    <citation type="submission" date="2022-02" db="EMBL/GenBank/DDBJ databases">
        <authorList>
            <person name="Giguere J D."/>
        </authorList>
    </citation>
    <scope>NUCLEOTIDE SEQUENCE</scope>
    <source>
        <strain evidence="2">CCAP 1055/1</strain>
    </source>
</reference>
<proteinExistence type="predicted"/>
<name>A0A8J9SY24_PHATR</name>
<gene>
    <name evidence="2" type="ORF">PTTT1_LOCUS53772</name>
</gene>
<dbReference type="Proteomes" id="UP000836788">
    <property type="component" value="Chromosome 9"/>
</dbReference>
<feature type="region of interest" description="Disordered" evidence="1">
    <location>
        <begin position="125"/>
        <end position="145"/>
    </location>
</feature>
<dbReference type="EMBL" id="OU594950">
    <property type="protein sequence ID" value="CAG9294154.1"/>
    <property type="molecule type" value="Genomic_DNA"/>
</dbReference>
<evidence type="ECO:0000256" key="1">
    <source>
        <dbReference type="SAM" id="MobiDB-lite"/>
    </source>
</evidence>
<evidence type="ECO:0000313" key="2">
    <source>
        <dbReference type="EMBL" id="CAG9294154.1"/>
    </source>
</evidence>
<protein>
    <submittedName>
        <fullName evidence="2">Uncharacterized protein</fullName>
    </submittedName>
</protein>
<sequence length="303" mass="33605">MSLPDAQVEVSTASSADTALFGSLNATIADHLSSRVDETLAIGVATLPLLQSQPSRAETLHAMLRRCYWKNVDVFEVYCDRNVFTTNMFPIERRTAIAQLYTQAQRENTSADTILQEAFAHTVEEATTSPTDAPRKVESAVPVPSEQDVQDLHKELASLRLRLRDAHLRKLQVTQSIKELDVANQLANLANETLQVRPNPDGSPALGLDQVHQTVTATLVGTERLTTLQGKGLDVIQEMERKTRERGPEEEPEDTVDLMLASGTINRHHKKPKTLTERYAQEQAEMGTHRTAVRAILGDSNNH</sequence>
<organism evidence="2">
    <name type="scientific">Phaeodactylum tricornutum</name>
    <name type="common">Diatom</name>
    <dbReference type="NCBI Taxonomy" id="2850"/>
    <lineage>
        <taxon>Eukaryota</taxon>
        <taxon>Sar</taxon>
        <taxon>Stramenopiles</taxon>
        <taxon>Ochrophyta</taxon>
        <taxon>Bacillariophyta</taxon>
        <taxon>Bacillariophyceae</taxon>
        <taxon>Bacillariophycidae</taxon>
        <taxon>Naviculales</taxon>
        <taxon>Phaeodactylaceae</taxon>
        <taxon>Phaeodactylum</taxon>
    </lineage>
</organism>